<feature type="region of interest" description="Disordered" evidence="1">
    <location>
        <begin position="54"/>
        <end position="171"/>
    </location>
</feature>
<evidence type="ECO:0000313" key="3">
    <source>
        <dbReference type="EMBL" id="GID55448.1"/>
    </source>
</evidence>
<name>A0ABQ3XAB4_9ACTN</name>
<sequence>MPIGRNLFRLSNGTLYVRLSPKSVFFALVIAGLPFAGVAGWALGAPAGRPAALGAQTGLGDPRGEGGIGSAPIGATSDGGAGSATGGAGPRVTADPGQPAATPSGGPTVVVTTVTVIRPADPETTRSTRPPRLTEPPVPTPTRITDPPGPTDIPDDPTSTTEPGIPEPSDFFEEEVRYRSYQGPGWWRFVRSGRYPVG</sequence>
<organism evidence="3 4">
    <name type="scientific">Actinoplanes couchii</name>
    <dbReference type="NCBI Taxonomy" id="403638"/>
    <lineage>
        <taxon>Bacteria</taxon>
        <taxon>Bacillati</taxon>
        <taxon>Actinomycetota</taxon>
        <taxon>Actinomycetes</taxon>
        <taxon>Micromonosporales</taxon>
        <taxon>Micromonosporaceae</taxon>
        <taxon>Actinoplanes</taxon>
    </lineage>
</organism>
<proteinExistence type="predicted"/>
<feature type="transmembrane region" description="Helical" evidence="2">
    <location>
        <begin position="24"/>
        <end position="43"/>
    </location>
</feature>
<keyword evidence="4" id="KW-1185">Reference proteome</keyword>
<protein>
    <submittedName>
        <fullName evidence="3">Uncharacterized protein</fullName>
    </submittedName>
</protein>
<keyword evidence="2" id="KW-0812">Transmembrane</keyword>
<reference evidence="3 4" key="1">
    <citation type="submission" date="2021-01" db="EMBL/GenBank/DDBJ databases">
        <title>Whole genome shotgun sequence of Actinoplanes couchii NBRC 106145.</title>
        <authorList>
            <person name="Komaki H."/>
            <person name="Tamura T."/>
        </authorList>
    </citation>
    <scope>NUCLEOTIDE SEQUENCE [LARGE SCALE GENOMIC DNA]</scope>
    <source>
        <strain evidence="3 4">NBRC 106145</strain>
    </source>
</reference>
<keyword evidence="2" id="KW-0472">Membrane</keyword>
<keyword evidence="2" id="KW-1133">Transmembrane helix</keyword>
<feature type="compositionally biased region" description="Gly residues" evidence="1">
    <location>
        <begin position="77"/>
        <end position="89"/>
    </location>
</feature>
<comment type="caution">
    <text evidence="3">The sequence shown here is derived from an EMBL/GenBank/DDBJ whole genome shotgun (WGS) entry which is preliminary data.</text>
</comment>
<evidence type="ECO:0000313" key="4">
    <source>
        <dbReference type="Proteomes" id="UP000612282"/>
    </source>
</evidence>
<evidence type="ECO:0000256" key="2">
    <source>
        <dbReference type="SAM" id="Phobius"/>
    </source>
</evidence>
<accession>A0ABQ3XAB4</accession>
<evidence type="ECO:0000256" key="1">
    <source>
        <dbReference type="SAM" id="MobiDB-lite"/>
    </source>
</evidence>
<dbReference type="EMBL" id="BOMG01000049">
    <property type="protein sequence ID" value="GID55448.1"/>
    <property type="molecule type" value="Genomic_DNA"/>
</dbReference>
<dbReference type="Proteomes" id="UP000612282">
    <property type="component" value="Unassembled WGS sequence"/>
</dbReference>
<gene>
    <name evidence="3" type="ORF">Aco03nite_038520</name>
</gene>